<dbReference type="Pfam" id="PF09603">
    <property type="entry name" value="Fib_succ_major"/>
    <property type="match status" value="1"/>
</dbReference>
<feature type="domain" description="Fibrobacter succinogenes major paralogous" evidence="2">
    <location>
        <begin position="45"/>
        <end position="231"/>
    </location>
</feature>
<dbReference type="NCBIfam" id="TIGR02145">
    <property type="entry name" value="Fib_succ_major"/>
    <property type="match status" value="1"/>
</dbReference>
<dbReference type="AlphaFoldDB" id="A0A366J930"/>
<dbReference type="InterPro" id="IPR011871">
    <property type="entry name" value="Fib_succ_major"/>
</dbReference>
<evidence type="ECO:0000256" key="1">
    <source>
        <dbReference type="SAM" id="SignalP"/>
    </source>
</evidence>
<sequence length="234" mass="26831">MKKYILFIGVCMISATASLANDINKELYQLEDTVQDVEGNIYRTVTIGNQTWLSEGLRSTKFQDGSAVRTGVIPEDEPDNLLKYGRLYDWHDVSDERNLCPVGWRVATDDDWKQLERNIGMPEEEIDQNSWRGGAQNLGAQLKESQSDGLFKKFNPSIINKHHFFARPAGVKWNGFYITQGAYTEFWTATASTDKKAIIRTLAYSWWNVHKGEIRRATSTKDYMFSVRCVRIEG</sequence>
<keyword evidence="4" id="KW-1185">Reference proteome</keyword>
<evidence type="ECO:0000259" key="2">
    <source>
        <dbReference type="Pfam" id="PF09603"/>
    </source>
</evidence>
<reference evidence="3 4" key="1">
    <citation type="submission" date="2018-06" db="EMBL/GenBank/DDBJ databases">
        <title>Genomic Encyclopedia of Type Strains, Phase III (KMG-III): the genomes of soil and plant-associated and newly described type strains.</title>
        <authorList>
            <person name="Whitman W."/>
        </authorList>
    </citation>
    <scope>NUCLEOTIDE SEQUENCE [LARGE SCALE GENOMIC DNA]</scope>
    <source>
        <strain evidence="3 4">CECT 7377</strain>
    </source>
</reference>
<feature type="signal peptide" evidence="1">
    <location>
        <begin position="1"/>
        <end position="20"/>
    </location>
</feature>
<protein>
    <submittedName>
        <fullName evidence="3">Uncharacterized protein (TIGR02145 family)</fullName>
    </submittedName>
</protein>
<proteinExistence type="predicted"/>
<dbReference type="EMBL" id="QNSE01000006">
    <property type="protein sequence ID" value="RBP83531.1"/>
    <property type="molecule type" value="Genomic_DNA"/>
</dbReference>
<accession>A0A366J930</accession>
<evidence type="ECO:0000313" key="3">
    <source>
        <dbReference type="EMBL" id="RBP83531.1"/>
    </source>
</evidence>
<comment type="caution">
    <text evidence="3">The sequence shown here is derived from an EMBL/GenBank/DDBJ whole genome shotgun (WGS) entry which is preliminary data.</text>
</comment>
<name>A0A366J930_9GAMM</name>
<organism evidence="3 4">
    <name type="scientific">Marinomonas rhizomae</name>
    <dbReference type="NCBI Taxonomy" id="491948"/>
    <lineage>
        <taxon>Bacteria</taxon>
        <taxon>Pseudomonadati</taxon>
        <taxon>Pseudomonadota</taxon>
        <taxon>Gammaproteobacteria</taxon>
        <taxon>Oceanospirillales</taxon>
        <taxon>Oceanospirillaceae</taxon>
        <taxon>Marinomonas</taxon>
    </lineage>
</organism>
<evidence type="ECO:0000313" key="4">
    <source>
        <dbReference type="Proteomes" id="UP000252792"/>
    </source>
</evidence>
<keyword evidence="1" id="KW-0732">Signal</keyword>
<gene>
    <name evidence="3" type="ORF">DFP80_106176</name>
</gene>
<feature type="chain" id="PRO_5017008242" evidence="1">
    <location>
        <begin position="21"/>
        <end position="234"/>
    </location>
</feature>
<dbReference type="Proteomes" id="UP000252792">
    <property type="component" value="Unassembled WGS sequence"/>
</dbReference>